<organism evidence="2 3">
    <name type="scientific">Sphingomonas ginsenosidivorax</name>
    <dbReference type="NCBI Taxonomy" id="862135"/>
    <lineage>
        <taxon>Bacteria</taxon>
        <taxon>Pseudomonadati</taxon>
        <taxon>Pseudomonadota</taxon>
        <taxon>Alphaproteobacteria</taxon>
        <taxon>Sphingomonadales</taxon>
        <taxon>Sphingomonadaceae</taxon>
        <taxon>Sphingomonas</taxon>
    </lineage>
</organism>
<feature type="transmembrane region" description="Helical" evidence="1">
    <location>
        <begin position="12"/>
        <end position="34"/>
    </location>
</feature>
<keyword evidence="1" id="KW-1133">Transmembrane helix</keyword>
<feature type="transmembrane region" description="Helical" evidence="1">
    <location>
        <begin position="40"/>
        <end position="63"/>
    </location>
</feature>
<evidence type="ECO:0000313" key="3">
    <source>
        <dbReference type="Proteomes" id="UP000321250"/>
    </source>
</evidence>
<proteinExistence type="predicted"/>
<name>A0A5C6UDN2_9SPHN</name>
<dbReference type="Proteomes" id="UP000321250">
    <property type="component" value="Unassembled WGS sequence"/>
</dbReference>
<keyword evidence="1" id="KW-0812">Transmembrane</keyword>
<dbReference type="RefSeq" id="WP_147080077.1">
    <property type="nucleotide sequence ID" value="NZ_VOQR01000001.1"/>
</dbReference>
<evidence type="ECO:0000313" key="2">
    <source>
        <dbReference type="EMBL" id="TXC70155.1"/>
    </source>
</evidence>
<keyword evidence="3" id="KW-1185">Reference proteome</keyword>
<sequence>MTPRPDPAFPPLARWLGYAGLLPQILALVAVAAGEPGGRFTALALSYAYAALILSFLGGLWWGLAAQAHAPVPRWVWFAAVAPSLIALVSAVPWATGDAWPGPSMALLGLSLLGSLMVDYKLRSAGLCPSWWLALRLPLSIGLGVLTLAIGYLA</sequence>
<reference evidence="2 3" key="1">
    <citation type="journal article" date="2013" name="Antonie Van Leeuwenhoek">
        <title>Sphingomonas ginsenosidivorax sp. nov., with the ability to transform ginsenosides.</title>
        <authorList>
            <person name="Jin X.F."/>
            <person name="Kim J.K."/>
            <person name="Liu Q.M."/>
            <person name="Kang M.S."/>
            <person name="He D."/>
            <person name="Jin F.X."/>
            <person name="Kim S.C."/>
            <person name="Im W.T."/>
        </authorList>
    </citation>
    <scope>NUCLEOTIDE SEQUENCE [LARGE SCALE GENOMIC DNA]</scope>
    <source>
        <strain evidence="2 3">KHI67</strain>
    </source>
</reference>
<accession>A0A5C6UDN2</accession>
<dbReference type="InterPro" id="IPR021836">
    <property type="entry name" value="DUF3429"/>
</dbReference>
<comment type="caution">
    <text evidence="2">The sequence shown here is derived from an EMBL/GenBank/DDBJ whole genome shotgun (WGS) entry which is preliminary data.</text>
</comment>
<keyword evidence="1" id="KW-0472">Membrane</keyword>
<evidence type="ECO:0000256" key="1">
    <source>
        <dbReference type="SAM" id="Phobius"/>
    </source>
</evidence>
<feature type="transmembrane region" description="Helical" evidence="1">
    <location>
        <begin position="130"/>
        <end position="153"/>
    </location>
</feature>
<gene>
    <name evidence="2" type="ORF">FSB78_03735</name>
</gene>
<feature type="transmembrane region" description="Helical" evidence="1">
    <location>
        <begin position="75"/>
        <end position="94"/>
    </location>
</feature>
<protein>
    <submittedName>
        <fullName evidence="2">DUF3429 domain-containing protein</fullName>
    </submittedName>
</protein>
<dbReference type="Pfam" id="PF11911">
    <property type="entry name" value="DUF3429"/>
    <property type="match status" value="1"/>
</dbReference>
<dbReference type="AlphaFoldDB" id="A0A5C6UDN2"/>
<dbReference type="OrthoDB" id="5297436at2"/>
<dbReference type="EMBL" id="VOQR01000001">
    <property type="protein sequence ID" value="TXC70155.1"/>
    <property type="molecule type" value="Genomic_DNA"/>
</dbReference>